<dbReference type="EMBL" id="MLJW01000173">
    <property type="protein sequence ID" value="OIQ95092.1"/>
    <property type="molecule type" value="Genomic_DNA"/>
</dbReference>
<dbReference type="Pfam" id="PF09912">
    <property type="entry name" value="DUF2141"/>
    <property type="match status" value="1"/>
</dbReference>
<dbReference type="InterPro" id="IPR018673">
    <property type="entry name" value="DUF2141"/>
</dbReference>
<gene>
    <name evidence="1" type="ORF">GALL_228970</name>
</gene>
<organism evidence="1">
    <name type="scientific">mine drainage metagenome</name>
    <dbReference type="NCBI Taxonomy" id="410659"/>
    <lineage>
        <taxon>unclassified sequences</taxon>
        <taxon>metagenomes</taxon>
        <taxon>ecological metagenomes</taxon>
    </lineage>
</organism>
<reference evidence="1" key="1">
    <citation type="submission" date="2016-10" db="EMBL/GenBank/DDBJ databases">
        <title>Sequence of Gallionella enrichment culture.</title>
        <authorList>
            <person name="Poehlein A."/>
            <person name="Muehling M."/>
            <person name="Daniel R."/>
        </authorList>
    </citation>
    <scope>NUCLEOTIDE SEQUENCE</scope>
</reference>
<evidence type="ECO:0008006" key="2">
    <source>
        <dbReference type="Google" id="ProtNLM"/>
    </source>
</evidence>
<name>A0A1J5RSN5_9ZZZZ</name>
<accession>A0A1J5RSN5</accession>
<proteinExistence type="predicted"/>
<comment type="caution">
    <text evidence="1">The sequence shown here is derived from an EMBL/GenBank/DDBJ whole genome shotgun (WGS) entry which is preliminary data.</text>
</comment>
<evidence type="ECO:0000313" key="1">
    <source>
        <dbReference type="EMBL" id="OIQ95092.1"/>
    </source>
</evidence>
<protein>
    <recommendedName>
        <fullName evidence="2">DUF2141 domain-containing protein</fullName>
    </recommendedName>
</protein>
<sequence>MRRAALMGLLLLAPLGLRPALAADLSVAVTGVRGTQGAVRVDLYNGPAGFRHEDQAFKVLAVPARPGTVQVTFKGLAPGRYAVIAYHDENGNGRLDRFMGMIPTEGWGLSNDPEVLGPPGFDPSAFTLPPAGLSLRIPLHY</sequence>
<dbReference type="AlphaFoldDB" id="A0A1J5RSN5"/>